<feature type="domain" description="HTH tetR-type" evidence="5">
    <location>
        <begin position="7"/>
        <end position="67"/>
    </location>
</feature>
<dbReference type="Gene3D" id="1.10.357.10">
    <property type="entry name" value="Tetracycline Repressor, domain 2"/>
    <property type="match status" value="1"/>
</dbReference>
<dbReference type="Pfam" id="PF00440">
    <property type="entry name" value="TetR_N"/>
    <property type="match status" value="1"/>
</dbReference>
<name>A0A2K3USG6_9DEIO</name>
<dbReference type="PANTHER" id="PTHR30055">
    <property type="entry name" value="HTH-TYPE TRANSCRIPTIONAL REGULATOR RUTR"/>
    <property type="match status" value="1"/>
</dbReference>
<keyword evidence="2 4" id="KW-0238">DNA-binding</keyword>
<accession>A0A2K3USG6</accession>
<dbReference type="GO" id="GO:0000976">
    <property type="term" value="F:transcription cis-regulatory region binding"/>
    <property type="evidence" value="ECO:0007669"/>
    <property type="project" value="TreeGrafter"/>
</dbReference>
<evidence type="ECO:0000313" key="6">
    <source>
        <dbReference type="EMBL" id="PNY79489.1"/>
    </source>
</evidence>
<dbReference type="RefSeq" id="WP_103314003.1">
    <property type="nucleotide sequence ID" value="NZ_PPPD01000003.1"/>
</dbReference>
<reference evidence="6 7" key="1">
    <citation type="submission" date="2018-01" db="EMBL/GenBank/DDBJ databases">
        <title>Deinococcus koreensis sp. nov., a radiation-resistant bacterium isolated from river water.</title>
        <authorList>
            <person name="Choi A."/>
        </authorList>
    </citation>
    <scope>NUCLEOTIDE SEQUENCE [LARGE SCALE GENOMIC DNA]</scope>
    <source>
        <strain evidence="6 7">SJW1-2</strain>
    </source>
</reference>
<dbReference type="OrthoDB" id="5177743at2"/>
<dbReference type="EMBL" id="PPPD01000003">
    <property type="protein sequence ID" value="PNY79489.1"/>
    <property type="molecule type" value="Genomic_DNA"/>
</dbReference>
<dbReference type="Proteomes" id="UP000236379">
    <property type="component" value="Unassembled WGS sequence"/>
</dbReference>
<evidence type="ECO:0000313" key="7">
    <source>
        <dbReference type="Proteomes" id="UP000236379"/>
    </source>
</evidence>
<dbReference type="PANTHER" id="PTHR30055:SF234">
    <property type="entry name" value="HTH-TYPE TRANSCRIPTIONAL REGULATOR BETI"/>
    <property type="match status" value="1"/>
</dbReference>
<dbReference type="InterPro" id="IPR009057">
    <property type="entry name" value="Homeodomain-like_sf"/>
</dbReference>
<evidence type="ECO:0000256" key="3">
    <source>
        <dbReference type="ARBA" id="ARBA00023163"/>
    </source>
</evidence>
<keyword evidence="3" id="KW-0804">Transcription</keyword>
<evidence type="ECO:0000256" key="1">
    <source>
        <dbReference type="ARBA" id="ARBA00023015"/>
    </source>
</evidence>
<keyword evidence="7" id="KW-1185">Reference proteome</keyword>
<comment type="caution">
    <text evidence="6">The sequence shown here is derived from an EMBL/GenBank/DDBJ whole genome shotgun (WGS) entry which is preliminary data.</text>
</comment>
<gene>
    <name evidence="6" type="ORF">CVO96_18840</name>
</gene>
<protein>
    <recommendedName>
        <fullName evidence="5">HTH tetR-type domain-containing protein</fullName>
    </recommendedName>
</protein>
<evidence type="ECO:0000259" key="5">
    <source>
        <dbReference type="PROSITE" id="PS50977"/>
    </source>
</evidence>
<keyword evidence="1" id="KW-0805">Transcription regulation</keyword>
<organism evidence="6 7">
    <name type="scientific">Deinococcus koreensis</name>
    <dbReference type="NCBI Taxonomy" id="2054903"/>
    <lineage>
        <taxon>Bacteria</taxon>
        <taxon>Thermotogati</taxon>
        <taxon>Deinococcota</taxon>
        <taxon>Deinococci</taxon>
        <taxon>Deinococcales</taxon>
        <taxon>Deinococcaceae</taxon>
        <taxon>Deinococcus</taxon>
    </lineage>
</organism>
<dbReference type="GO" id="GO:0003700">
    <property type="term" value="F:DNA-binding transcription factor activity"/>
    <property type="evidence" value="ECO:0007669"/>
    <property type="project" value="TreeGrafter"/>
</dbReference>
<dbReference type="SUPFAM" id="SSF46689">
    <property type="entry name" value="Homeodomain-like"/>
    <property type="match status" value="1"/>
</dbReference>
<proteinExistence type="predicted"/>
<sequence>MGRPPNPQAKAELLRRAADYVLRQGLTDLSLRPLAAHLGVSARLLLYHFGSKEQLVVEVLGVIAQQQQAALSQVDPLADPAERLDVLWARLTSPELIPFLRSLFEVELRAIDGEEHYRQFARGAIRAWLEVVAAHLREGVSAPTANIVLAALTGLLIDRFSTHEEERTNEAFHALKSALHAGGLL</sequence>
<evidence type="ECO:0000256" key="2">
    <source>
        <dbReference type="ARBA" id="ARBA00023125"/>
    </source>
</evidence>
<dbReference type="InterPro" id="IPR050109">
    <property type="entry name" value="HTH-type_TetR-like_transc_reg"/>
</dbReference>
<dbReference type="PROSITE" id="PS50977">
    <property type="entry name" value="HTH_TETR_2"/>
    <property type="match status" value="1"/>
</dbReference>
<feature type="DNA-binding region" description="H-T-H motif" evidence="4">
    <location>
        <begin position="30"/>
        <end position="49"/>
    </location>
</feature>
<dbReference type="InterPro" id="IPR001647">
    <property type="entry name" value="HTH_TetR"/>
</dbReference>
<dbReference type="AlphaFoldDB" id="A0A2K3USG6"/>
<evidence type="ECO:0000256" key="4">
    <source>
        <dbReference type="PROSITE-ProRule" id="PRU00335"/>
    </source>
</evidence>